<evidence type="ECO:0000313" key="4">
    <source>
        <dbReference type="EMBL" id="GAA4397565.1"/>
    </source>
</evidence>
<sequence>MGWLPRLLALVAAILLLGTAAGPTPVAAAPADPSGEVVLQLFWGDGCPHCAAEKEWLEQAVEDHPGLVVEQFEVWGDADNQQLFLRTADELGFEPSGVPTTVIGERYWVGWSDTVRDEIAAEVERTLSAGTDPVPTDQPSTASVDVPLVGPVEVGSGSLVLSTLVIGFVDGVNPCSLWVISVLLAIVVRSASRRRVLLVGSTFLAVTAAMYAAYMAGIYSAMGVIGHLGAVQVVVAVVAGVFGAINVKDYVAFRKGVSLTIPESSKPGIYARVRTAAGRRELLPALGATVVLAVAVSLLETPCTAGFPVLWTGLLEANGVSTAQAAGLFGLYMAPFLLDELVVFGLAVATMRATKVQERHGRLLKLVAGTLMLALAGTVLVAPEAMTRPATAALVFAGAFATAGAVHLVTRAVRGDPWSSGEPSQTSRRRPTPVRSRR</sequence>
<keyword evidence="2" id="KW-0472">Membrane</keyword>
<dbReference type="CDD" id="cd01659">
    <property type="entry name" value="TRX_superfamily"/>
    <property type="match status" value="1"/>
</dbReference>
<reference evidence="5" key="1">
    <citation type="journal article" date="2019" name="Int. J. Syst. Evol. Microbiol.">
        <title>The Global Catalogue of Microorganisms (GCM) 10K type strain sequencing project: providing services to taxonomists for standard genome sequencing and annotation.</title>
        <authorList>
            <consortium name="The Broad Institute Genomics Platform"/>
            <consortium name="The Broad Institute Genome Sequencing Center for Infectious Disease"/>
            <person name="Wu L."/>
            <person name="Ma J."/>
        </authorList>
    </citation>
    <scope>NUCLEOTIDE SEQUENCE [LARGE SCALE GENOMIC DNA]</scope>
    <source>
        <strain evidence="5">JCM 17809</strain>
    </source>
</reference>
<accession>A0ABP8JXP9</accession>
<dbReference type="EMBL" id="BAABGM010000001">
    <property type="protein sequence ID" value="GAA4397565.1"/>
    <property type="molecule type" value="Genomic_DNA"/>
</dbReference>
<organism evidence="4 5">
    <name type="scientific">Fodinibacter luteus</name>
    <dbReference type="NCBI Taxonomy" id="552064"/>
    <lineage>
        <taxon>Bacteria</taxon>
        <taxon>Bacillati</taxon>
        <taxon>Actinomycetota</taxon>
        <taxon>Actinomycetes</taxon>
        <taxon>Micrococcales</taxon>
        <taxon>Intrasporangiaceae</taxon>
        <taxon>Fodinibacter (ex Wang et al. 2009)</taxon>
    </lineage>
</organism>
<feature type="transmembrane region" description="Helical" evidence="2">
    <location>
        <begin position="196"/>
        <end position="219"/>
    </location>
</feature>
<dbReference type="SUPFAM" id="SSF52833">
    <property type="entry name" value="Thioredoxin-like"/>
    <property type="match status" value="1"/>
</dbReference>
<feature type="signal peptide" evidence="3">
    <location>
        <begin position="1"/>
        <end position="28"/>
    </location>
</feature>
<dbReference type="Gene3D" id="3.40.30.10">
    <property type="entry name" value="Glutaredoxin"/>
    <property type="match status" value="1"/>
</dbReference>
<evidence type="ECO:0000256" key="3">
    <source>
        <dbReference type="SAM" id="SignalP"/>
    </source>
</evidence>
<feature type="transmembrane region" description="Helical" evidence="2">
    <location>
        <begin position="363"/>
        <end position="383"/>
    </location>
</feature>
<feature type="chain" id="PRO_5047516455" evidence="3">
    <location>
        <begin position="29"/>
        <end position="438"/>
    </location>
</feature>
<proteinExistence type="predicted"/>
<dbReference type="Proteomes" id="UP001500945">
    <property type="component" value="Unassembled WGS sequence"/>
</dbReference>
<dbReference type="PROSITE" id="PS51354">
    <property type="entry name" value="GLUTAREDOXIN_2"/>
    <property type="match status" value="1"/>
</dbReference>
<protein>
    <submittedName>
        <fullName evidence="4">Membrane protein</fullName>
    </submittedName>
</protein>
<evidence type="ECO:0000256" key="1">
    <source>
        <dbReference type="SAM" id="MobiDB-lite"/>
    </source>
</evidence>
<keyword evidence="2" id="KW-0812">Transmembrane</keyword>
<feature type="compositionally biased region" description="Basic residues" evidence="1">
    <location>
        <begin position="427"/>
        <end position="438"/>
    </location>
</feature>
<evidence type="ECO:0000313" key="5">
    <source>
        <dbReference type="Proteomes" id="UP001500945"/>
    </source>
</evidence>
<dbReference type="InterPro" id="IPR036249">
    <property type="entry name" value="Thioredoxin-like_sf"/>
</dbReference>
<feature type="transmembrane region" description="Helical" evidence="2">
    <location>
        <begin position="225"/>
        <end position="245"/>
    </location>
</feature>
<keyword evidence="5" id="KW-1185">Reference proteome</keyword>
<evidence type="ECO:0000256" key="2">
    <source>
        <dbReference type="SAM" id="Phobius"/>
    </source>
</evidence>
<feature type="transmembrane region" description="Helical" evidence="2">
    <location>
        <begin position="159"/>
        <end position="184"/>
    </location>
</feature>
<name>A0ABP8JXP9_9MICO</name>
<feature type="region of interest" description="Disordered" evidence="1">
    <location>
        <begin position="416"/>
        <end position="438"/>
    </location>
</feature>
<keyword evidence="2" id="KW-1133">Transmembrane helix</keyword>
<feature type="transmembrane region" description="Helical" evidence="2">
    <location>
        <begin position="282"/>
        <end position="311"/>
    </location>
</feature>
<gene>
    <name evidence="4" type="ORF">GCM10023168_02640</name>
</gene>
<comment type="caution">
    <text evidence="4">The sequence shown here is derived from an EMBL/GenBank/DDBJ whole genome shotgun (WGS) entry which is preliminary data.</text>
</comment>
<feature type="transmembrane region" description="Helical" evidence="2">
    <location>
        <begin position="331"/>
        <end position="351"/>
    </location>
</feature>
<dbReference type="RefSeq" id="WP_345201432.1">
    <property type="nucleotide sequence ID" value="NZ_BAABGM010000001.1"/>
</dbReference>
<feature type="transmembrane region" description="Helical" evidence="2">
    <location>
        <begin position="389"/>
        <end position="409"/>
    </location>
</feature>
<keyword evidence="3" id="KW-0732">Signal</keyword>